<protein>
    <submittedName>
        <fullName evidence="14">Putative Diguanylate cyclase</fullName>
        <ecNumber evidence="14">2.7.7.65</ecNumber>
    </submittedName>
</protein>
<gene>
    <name evidence="14" type="ORF">SBA5_250105</name>
</gene>
<feature type="domain" description="EAL" evidence="12">
    <location>
        <begin position="799"/>
        <end position="1053"/>
    </location>
</feature>
<dbReference type="SMART" id="SM00091">
    <property type="entry name" value="PAS"/>
    <property type="match status" value="4"/>
</dbReference>
<keyword evidence="14" id="KW-0548">Nucleotidyltransferase</keyword>
<dbReference type="OrthoDB" id="101222at2"/>
<evidence type="ECO:0000259" key="10">
    <source>
        <dbReference type="PROSITE" id="PS50112"/>
    </source>
</evidence>
<dbReference type="CDD" id="cd01949">
    <property type="entry name" value="GGDEF"/>
    <property type="match status" value="1"/>
</dbReference>
<dbReference type="InterPro" id="IPR000160">
    <property type="entry name" value="GGDEF_dom"/>
</dbReference>
<dbReference type="Gene3D" id="1.20.120.30">
    <property type="entry name" value="Aspartate receptor, ligand-binding domain"/>
    <property type="match status" value="1"/>
</dbReference>
<dbReference type="SUPFAM" id="SSF55073">
    <property type="entry name" value="Nucleotide cyclase"/>
    <property type="match status" value="1"/>
</dbReference>
<dbReference type="SUPFAM" id="SSF55785">
    <property type="entry name" value="PYP-like sensor domain (PAS domain)"/>
    <property type="match status" value="4"/>
</dbReference>
<keyword evidence="5" id="KW-0812">Transmembrane</keyword>
<evidence type="ECO:0000256" key="4">
    <source>
        <dbReference type="ARBA" id="ARBA00022679"/>
    </source>
</evidence>
<dbReference type="InterPro" id="IPR000014">
    <property type="entry name" value="PAS"/>
</dbReference>
<feature type="domain" description="PAS" evidence="10">
    <location>
        <begin position="249"/>
        <end position="320"/>
    </location>
</feature>
<evidence type="ECO:0000256" key="9">
    <source>
        <dbReference type="ARBA" id="ARBA00023136"/>
    </source>
</evidence>
<dbReference type="Pfam" id="PF00563">
    <property type="entry name" value="EAL"/>
    <property type="match status" value="1"/>
</dbReference>
<feature type="domain" description="PAC" evidence="11">
    <location>
        <begin position="192"/>
        <end position="248"/>
    </location>
</feature>
<dbReference type="Pfam" id="PF13682">
    <property type="entry name" value="CZB"/>
    <property type="match status" value="1"/>
</dbReference>
<dbReference type="EC" id="2.7.7.65" evidence="14"/>
<dbReference type="SMART" id="SM00086">
    <property type="entry name" value="PAC"/>
    <property type="match status" value="4"/>
</dbReference>
<name>A0A2N9LA75_9BACT</name>
<keyword evidence="6" id="KW-0677">Repeat</keyword>
<evidence type="ECO:0000256" key="7">
    <source>
        <dbReference type="ARBA" id="ARBA00022741"/>
    </source>
</evidence>
<keyword evidence="8" id="KW-1133">Transmembrane helix</keyword>
<dbReference type="GO" id="GO:0000166">
    <property type="term" value="F:nucleotide binding"/>
    <property type="evidence" value="ECO:0007669"/>
    <property type="project" value="UniProtKB-KW"/>
</dbReference>
<feature type="domain" description="GGDEF" evidence="13">
    <location>
        <begin position="656"/>
        <end position="790"/>
    </location>
</feature>
<keyword evidence="7" id="KW-0547">Nucleotide-binding</keyword>
<feature type="domain" description="PAC" evidence="11">
    <location>
        <begin position="324"/>
        <end position="377"/>
    </location>
</feature>
<dbReference type="InterPro" id="IPR043128">
    <property type="entry name" value="Rev_trsase/Diguanyl_cyclase"/>
</dbReference>
<evidence type="ECO:0000313" key="14">
    <source>
        <dbReference type="EMBL" id="SPE19875.1"/>
    </source>
</evidence>
<dbReference type="Pfam" id="PF13426">
    <property type="entry name" value="PAS_9"/>
    <property type="match status" value="1"/>
</dbReference>
<dbReference type="PANTHER" id="PTHR44757:SF2">
    <property type="entry name" value="BIOFILM ARCHITECTURE MAINTENANCE PROTEIN MBAA"/>
    <property type="match status" value="1"/>
</dbReference>
<dbReference type="InterPro" id="IPR001610">
    <property type="entry name" value="PAC"/>
</dbReference>
<dbReference type="InterPro" id="IPR000700">
    <property type="entry name" value="PAS-assoc_C"/>
</dbReference>
<dbReference type="AlphaFoldDB" id="A0A2N9LA75"/>
<accession>A0A2N9LA75</accession>
<dbReference type="InterPro" id="IPR001633">
    <property type="entry name" value="EAL_dom"/>
</dbReference>
<feature type="domain" description="PAC" evidence="11">
    <location>
        <begin position="450"/>
        <end position="502"/>
    </location>
</feature>
<dbReference type="InterPro" id="IPR025991">
    <property type="entry name" value="Chemoreceptor_zinc-bind_dom"/>
</dbReference>
<dbReference type="InterPro" id="IPR035919">
    <property type="entry name" value="EAL_sf"/>
</dbReference>
<dbReference type="FunFam" id="2.10.70.100:FF:000001">
    <property type="entry name" value="Sensory transduction histidine kinase"/>
    <property type="match status" value="1"/>
</dbReference>
<feature type="domain" description="PAS" evidence="10">
    <location>
        <begin position="496"/>
        <end position="545"/>
    </location>
</feature>
<reference evidence="15" key="1">
    <citation type="submission" date="2018-02" db="EMBL/GenBank/DDBJ databases">
        <authorList>
            <person name="Hausmann B."/>
        </authorList>
    </citation>
    <scope>NUCLEOTIDE SEQUENCE [LARGE SCALE GENOMIC DNA]</scope>
    <source>
        <strain evidence="15">Peat soil MAG SbA5</strain>
    </source>
</reference>
<evidence type="ECO:0000313" key="15">
    <source>
        <dbReference type="Proteomes" id="UP000239735"/>
    </source>
</evidence>
<dbReference type="NCBIfam" id="TIGR00254">
    <property type="entry name" value="GGDEF"/>
    <property type="match status" value="1"/>
</dbReference>
<dbReference type="Gene3D" id="2.10.70.100">
    <property type="match status" value="1"/>
</dbReference>
<keyword evidence="2" id="KW-1003">Cell membrane</keyword>
<dbReference type="PANTHER" id="PTHR44757">
    <property type="entry name" value="DIGUANYLATE CYCLASE DGCP"/>
    <property type="match status" value="1"/>
</dbReference>
<dbReference type="GO" id="GO:0052621">
    <property type="term" value="F:diguanylate cyclase activity"/>
    <property type="evidence" value="ECO:0007669"/>
    <property type="project" value="UniProtKB-EC"/>
</dbReference>
<proteinExistence type="predicted"/>
<dbReference type="Pfam" id="PF08447">
    <property type="entry name" value="PAS_3"/>
    <property type="match status" value="2"/>
</dbReference>
<dbReference type="PROSITE" id="PS50113">
    <property type="entry name" value="PAC"/>
    <property type="match status" value="4"/>
</dbReference>
<dbReference type="PROSITE" id="PS50112">
    <property type="entry name" value="PAS"/>
    <property type="match status" value="2"/>
</dbReference>
<dbReference type="PROSITE" id="PS50887">
    <property type="entry name" value="GGDEF"/>
    <property type="match status" value="1"/>
</dbReference>
<evidence type="ECO:0000259" key="12">
    <source>
        <dbReference type="PROSITE" id="PS50883"/>
    </source>
</evidence>
<keyword evidence="9" id="KW-0472">Membrane</keyword>
<keyword evidence="3" id="KW-0997">Cell inner membrane</keyword>
<dbReference type="InterPro" id="IPR029787">
    <property type="entry name" value="Nucleotide_cyclase"/>
</dbReference>
<evidence type="ECO:0000259" key="13">
    <source>
        <dbReference type="PROSITE" id="PS50887"/>
    </source>
</evidence>
<evidence type="ECO:0000256" key="8">
    <source>
        <dbReference type="ARBA" id="ARBA00022989"/>
    </source>
</evidence>
<evidence type="ECO:0000256" key="1">
    <source>
        <dbReference type="ARBA" id="ARBA00004429"/>
    </source>
</evidence>
<dbReference type="InterPro" id="IPR013656">
    <property type="entry name" value="PAS_4"/>
</dbReference>
<organism evidence="14 15">
    <name type="scientific">Candidatus Sulfuritelmatomonas gaucii</name>
    <dbReference type="NCBI Taxonomy" id="2043161"/>
    <lineage>
        <taxon>Bacteria</taxon>
        <taxon>Pseudomonadati</taxon>
        <taxon>Acidobacteriota</taxon>
        <taxon>Terriglobia</taxon>
        <taxon>Terriglobales</taxon>
        <taxon>Acidobacteriaceae</taxon>
        <taxon>Candidatus Sulfuritelmatomonas</taxon>
    </lineage>
</organism>
<evidence type="ECO:0000256" key="2">
    <source>
        <dbReference type="ARBA" id="ARBA00022475"/>
    </source>
</evidence>
<feature type="domain" description="PAC" evidence="11">
    <location>
        <begin position="572"/>
        <end position="624"/>
    </location>
</feature>
<dbReference type="Pfam" id="PF08448">
    <property type="entry name" value="PAS_4"/>
    <property type="match status" value="2"/>
</dbReference>
<dbReference type="CDD" id="cd00130">
    <property type="entry name" value="PAS"/>
    <property type="match status" value="3"/>
</dbReference>
<evidence type="ECO:0000256" key="5">
    <source>
        <dbReference type="ARBA" id="ARBA00022692"/>
    </source>
</evidence>
<dbReference type="EMBL" id="OKRB01000081">
    <property type="protein sequence ID" value="SPE19875.1"/>
    <property type="molecule type" value="Genomic_DNA"/>
</dbReference>
<dbReference type="InterPro" id="IPR013655">
    <property type="entry name" value="PAS_fold_3"/>
</dbReference>
<sequence>MIGPKMLDAAFRYVLRNPPRLASVDGSVETLLGYDQRQFLTSKVHLRDRVHKDDIPFFDSLFASEASQPSGGFTIRLRHADGKIRCVKGSYTRTGTRGGEVELEVHLADARTVKEPGDASLVNSFKTLIEQTADYIYIKNRNHVILAASRTLPSLTDSAQDRVDLVGTTDYDNHPEEAADAYYELEEKAFAEGMRVNLIQQVRNQDGTTSWIDNRKYPIGGPDDEFIGIFGVAPEITNYIETQKRLRESEERLRDAHEIAELSSYVLDIPNQRWIVSPELAALLGIGEDYDRGFEQIWPLIHPDDRPAMAERFQEYFTGGRDAFDSEYRIIRHTDGTVRWVHTRGRLERDAQGKPLALRGTVQDITERKQAEAALRENKDLLQLFTDHAPAALAMFDREMHYLAVSRRWLEMHSLLDRDVIGRSQYEILPEVPESWREEHRRCIAGEEIPTEEREFVRADGTVQWVRREVRPWRKGDGSIGGIVIFAEDVTAKKQAEERLRLAASVFTGAREGILITDLKGTILDVNEAFKRITGYTREEVLGKNPRLLKSGLQSKEFYQKMWSSIQRDGHWSGEVWNRSKNGDIFAETLTINAIRDVNGQPTQYMALFSDITEIKRHEQQLEHLAHYDALTGLPNRVLFTNRLRQAMAQMLRNKQMLAVAYFDLDGFKAINDGHGHSIGDALLTAIAFRMRRVMREGDTLGRLGGDEFAAVLLDAASPENVAPALQRMLAAAAEEVQIGDIDLRVSASCGVTYYPQPEEVDADVLLRQAGQAMYQAKLSGKNRSHNFDPSEDLNTRSRHENVEHIRQALANRQFVLHYQPKVNMRSGTIIGAEALLRWQHPERGLLPPGMFLPVIEEHPLTIEIGQWVVESVLEQMEQWQAEGFTLPVSVNLSALELQQPDFVDRLHKQLEAHPTIKPSSLELEVLETSALEDVVQTSQTLAACREIGVSIALDDFGIGYSSLTYLKRLPANVLKIDQSFVRDMIDDPENLSILEGIMGLAAAFRRQVIAEGVETVDHGLMLLQMGCEQAQGYGIARPMPANQLRAWAATWRPDPRWSNVPPVHSENRPVLYACVEHRAWLSAFEAYLLGKRAAPPPLEASHCRVTSWLNAEKQTARGTFSNVRAIEMLHQELHILAAEILASQSEGRNSDGLALLQQLHHLHEKCMSRLRAFTRTGRHRTARRARIVSKK</sequence>
<dbReference type="Gene3D" id="3.30.450.20">
    <property type="entry name" value="PAS domain"/>
    <property type="match status" value="5"/>
</dbReference>
<dbReference type="Gene3D" id="3.20.20.450">
    <property type="entry name" value="EAL domain"/>
    <property type="match status" value="1"/>
</dbReference>
<evidence type="ECO:0000256" key="6">
    <source>
        <dbReference type="ARBA" id="ARBA00022737"/>
    </source>
</evidence>
<dbReference type="InterPro" id="IPR035965">
    <property type="entry name" value="PAS-like_dom_sf"/>
</dbReference>
<dbReference type="Gene3D" id="3.30.70.270">
    <property type="match status" value="1"/>
</dbReference>
<dbReference type="SMART" id="SM00052">
    <property type="entry name" value="EAL"/>
    <property type="match status" value="1"/>
</dbReference>
<evidence type="ECO:0000256" key="3">
    <source>
        <dbReference type="ARBA" id="ARBA00022519"/>
    </source>
</evidence>
<dbReference type="GO" id="GO:0005886">
    <property type="term" value="C:plasma membrane"/>
    <property type="evidence" value="ECO:0007669"/>
    <property type="project" value="UniProtKB-SubCell"/>
</dbReference>
<dbReference type="CDD" id="cd01948">
    <property type="entry name" value="EAL"/>
    <property type="match status" value="1"/>
</dbReference>
<evidence type="ECO:0000259" key="11">
    <source>
        <dbReference type="PROSITE" id="PS50113"/>
    </source>
</evidence>
<dbReference type="SUPFAM" id="SSF141868">
    <property type="entry name" value="EAL domain-like"/>
    <property type="match status" value="1"/>
</dbReference>
<dbReference type="InterPro" id="IPR052155">
    <property type="entry name" value="Biofilm_reg_signaling"/>
</dbReference>
<dbReference type="NCBIfam" id="TIGR00229">
    <property type="entry name" value="sensory_box"/>
    <property type="match status" value="3"/>
</dbReference>
<keyword evidence="4 14" id="KW-0808">Transferase</keyword>
<dbReference type="Pfam" id="PF00990">
    <property type="entry name" value="GGDEF"/>
    <property type="match status" value="1"/>
</dbReference>
<dbReference type="PROSITE" id="PS50883">
    <property type="entry name" value="EAL"/>
    <property type="match status" value="1"/>
</dbReference>
<dbReference type="Proteomes" id="UP000239735">
    <property type="component" value="Unassembled WGS sequence"/>
</dbReference>
<dbReference type="SMART" id="SM00267">
    <property type="entry name" value="GGDEF"/>
    <property type="match status" value="1"/>
</dbReference>
<comment type="subcellular location">
    <subcellularLocation>
        <location evidence="1">Cell inner membrane</location>
        <topology evidence="1">Multi-pass membrane protein</topology>
    </subcellularLocation>
</comment>